<dbReference type="EMBL" id="DYVX01000043">
    <property type="protein sequence ID" value="HJF91765.1"/>
    <property type="molecule type" value="Genomic_DNA"/>
</dbReference>
<reference evidence="3" key="1">
    <citation type="journal article" date="2021" name="PeerJ">
        <title>Extensive microbial diversity within the chicken gut microbiome revealed by metagenomics and culture.</title>
        <authorList>
            <person name="Gilroy R."/>
            <person name="Ravi A."/>
            <person name="Getino M."/>
            <person name="Pursley I."/>
            <person name="Horton D.L."/>
            <person name="Alikhan N.F."/>
            <person name="Baker D."/>
            <person name="Gharbi K."/>
            <person name="Hall N."/>
            <person name="Watson M."/>
            <person name="Adriaenssens E.M."/>
            <person name="Foster-Nyarko E."/>
            <person name="Jarju S."/>
            <person name="Secka A."/>
            <person name="Antonio M."/>
            <person name="Oren A."/>
            <person name="Chaudhuri R.R."/>
            <person name="La Ragione R."/>
            <person name="Hildebrand F."/>
            <person name="Pallen M.J."/>
        </authorList>
    </citation>
    <scope>NUCLEOTIDE SEQUENCE</scope>
    <source>
        <strain evidence="3">CHK55-1828</strain>
    </source>
</reference>
<evidence type="ECO:0000313" key="4">
    <source>
        <dbReference type="Proteomes" id="UP000717835"/>
    </source>
</evidence>
<dbReference type="SUPFAM" id="SSF48452">
    <property type="entry name" value="TPR-like"/>
    <property type="match status" value="1"/>
</dbReference>
<dbReference type="AlphaFoldDB" id="A0A921LBJ1"/>
<evidence type="ECO:0000256" key="2">
    <source>
        <dbReference type="SAM" id="SignalP"/>
    </source>
</evidence>
<comment type="caution">
    <text evidence="3">The sequence shown here is derived from an EMBL/GenBank/DDBJ whole genome shotgun (WGS) entry which is preliminary data.</text>
</comment>
<name>A0A921LBJ1_9BACT</name>
<evidence type="ECO:0008006" key="5">
    <source>
        <dbReference type="Google" id="ProtNLM"/>
    </source>
</evidence>
<evidence type="ECO:0000313" key="3">
    <source>
        <dbReference type="EMBL" id="HJF91765.1"/>
    </source>
</evidence>
<dbReference type="RefSeq" id="WP_022021245.1">
    <property type="nucleotide sequence ID" value="NZ_CALUIP010000020.1"/>
</dbReference>
<feature type="signal peptide" evidence="2">
    <location>
        <begin position="1"/>
        <end position="21"/>
    </location>
</feature>
<dbReference type="Gene3D" id="1.25.40.10">
    <property type="entry name" value="Tetratricopeptide repeat domain"/>
    <property type="match status" value="1"/>
</dbReference>
<feature type="repeat" description="TPR" evidence="1">
    <location>
        <begin position="280"/>
        <end position="313"/>
    </location>
</feature>
<proteinExistence type="predicted"/>
<dbReference type="PROSITE" id="PS50005">
    <property type="entry name" value="TPR"/>
    <property type="match status" value="1"/>
</dbReference>
<gene>
    <name evidence="3" type="ORF">K8W02_05190</name>
</gene>
<organism evidence="3 4">
    <name type="scientific">Mediterranea massiliensis</name>
    <dbReference type="NCBI Taxonomy" id="1841865"/>
    <lineage>
        <taxon>Bacteria</taxon>
        <taxon>Pseudomonadati</taxon>
        <taxon>Bacteroidota</taxon>
        <taxon>Bacteroidia</taxon>
        <taxon>Bacteroidales</taxon>
        <taxon>Bacteroidaceae</taxon>
        <taxon>Mediterranea</taxon>
    </lineage>
</organism>
<feature type="chain" id="PRO_5037760359" description="Tetratricopeptide repeat protein" evidence="2">
    <location>
        <begin position="22"/>
        <end position="440"/>
    </location>
</feature>
<keyword evidence="2" id="KW-0732">Signal</keyword>
<accession>A0A921LBJ1</accession>
<dbReference type="Proteomes" id="UP000717835">
    <property type="component" value="Unassembled WGS sequence"/>
</dbReference>
<dbReference type="InterPro" id="IPR011990">
    <property type="entry name" value="TPR-like_helical_dom_sf"/>
</dbReference>
<evidence type="ECO:0000256" key="1">
    <source>
        <dbReference type="PROSITE-ProRule" id="PRU00339"/>
    </source>
</evidence>
<dbReference type="SMART" id="SM00028">
    <property type="entry name" value="TPR"/>
    <property type="match status" value="2"/>
</dbReference>
<dbReference type="InterPro" id="IPR019734">
    <property type="entry name" value="TPR_rpt"/>
</dbReference>
<keyword evidence="1" id="KW-0802">TPR repeat</keyword>
<protein>
    <recommendedName>
        <fullName evidence="5">Tetratricopeptide repeat protein</fullName>
    </recommendedName>
</protein>
<reference evidence="3" key="2">
    <citation type="submission" date="2021-09" db="EMBL/GenBank/DDBJ databases">
        <authorList>
            <person name="Gilroy R."/>
        </authorList>
    </citation>
    <scope>NUCLEOTIDE SEQUENCE</scope>
    <source>
        <strain evidence="3">CHK55-1828</strain>
    </source>
</reference>
<sequence>MKIKTLVAVLLLSGGAAGAYAQNDCNANSSISHEAVKAGNFKDAYAPCMEVLKDCPTLRFYTYGDAKDILQSFLKGIKDRNSADYQKYFNELMSVYDQEMKYIPEFLAKGTKLNYGVEGAKGRKAIDYLTYAPKPDLNQAYAWLKESVDADKQEANPTILFYFMNTSMQKVKADAAHTEQFFQDYLDATKYTDAAIAAETKPSTKNTLEKIKESIVAIFINSGVADCESLQKIYGPQVEANQTDSVFLKKAINVLKMMKCTESDAYFQASYYMYKINPTADAAVGCGFQAYKKGDYDTAVKYFDEALSLETDNAKKAEMAYAAAAAMFGAKKWSQVRSYCYKAIGFNENFGNAYILLAQAYGSNPHWNDEPALNKCTYYVVLDKLQRAKSVDPSVAEQANKLIGTYSAHLPEAKDLFMLGYKTGDRITVEGWIGETTTIR</sequence>